<dbReference type="Pfam" id="PF20012">
    <property type="entry name" value="GAP1-N1"/>
    <property type="match status" value="1"/>
</dbReference>
<dbReference type="Proteomes" id="UP000031587">
    <property type="component" value="Unassembled WGS sequence"/>
</dbReference>
<reference evidence="1 2" key="1">
    <citation type="submission" date="2014-11" db="EMBL/GenBank/DDBJ databases">
        <title>Draft genome sequence of Pseudomonas fluorescens strains SF4c SF39a.</title>
        <authorList>
            <person name="Underwood G.E."/>
            <person name="Ly L.K."/>
            <person name="Bitzer A.S."/>
            <person name="Godino A."/>
            <person name="Bucci V."/>
            <person name="Fischer S."/>
            <person name="Silby M.W."/>
        </authorList>
    </citation>
    <scope>NUCLEOTIDE SEQUENCE [LARGE SCALE GENOMIC DNA]</scope>
    <source>
        <strain evidence="1 2">SF4c</strain>
    </source>
</reference>
<organism evidence="1 2">
    <name type="scientific">Pseudomonas fluorescens</name>
    <dbReference type="NCBI Taxonomy" id="294"/>
    <lineage>
        <taxon>Bacteria</taxon>
        <taxon>Pseudomonadati</taxon>
        <taxon>Pseudomonadota</taxon>
        <taxon>Gammaproteobacteria</taxon>
        <taxon>Pseudomonadales</taxon>
        <taxon>Pseudomonadaceae</taxon>
        <taxon>Pseudomonas</taxon>
    </lineage>
</organism>
<evidence type="ECO:0000313" key="1">
    <source>
        <dbReference type="EMBL" id="KIF63296.1"/>
    </source>
</evidence>
<protein>
    <submittedName>
        <fullName evidence="1">Uncharacterized protein</fullName>
    </submittedName>
</protein>
<comment type="caution">
    <text evidence="1">The sequence shown here is derived from an EMBL/GenBank/DDBJ whole genome shotgun (WGS) entry which is preliminary data.</text>
</comment>
<accession>A0AAE2ABH7</accession>
<evidence type="ECO:0000313" key="2">
    <source>
        <dbReference type="Proteomes" id="UP000031587"/>
    </source>
</evidence>
<name>A0AAE2ABH7_PSEFL</name>
<gene>
    <name evidence="1" type="ORF">QS95_03725</name>
</gene>
<dbReference type="RefSeq" id="WP_039766187.1">
    <property type="nucleotide sequence ID" value="NZ_JTGH01000004.1"/>
</dbReference>
<dbReference type="AlphaFoldDB" id="A0AAE2ABH7"/>
<dbReference type="EMBL" id="JTGH01000004">
    <property type="protein sequence ID" value="KIF63296.1"/>
    <property type="molecule type" value="Genomic_DNA"/>
</dbReference>
<proteinExistence type="predicted"/>
<sequence>MITVEIQIHGYRKGHQLIASSTALSKEDQAVVDRLSDVAGPLRPKEQFAPYLSTYPLPSGSYYVIARTWQDHSVVRAGCVRTMSVLIDAQVWASKAPLIPLLNLLQLSELPSEQHAVRTHLNECTEAKLPPTPSFSASELLEALFLEDAKPVVVFDAPDPELIALRLLTALWPDIRRHFAISTFALSPRKIGGRDLNLVFAPMSAKSKFSDWPGRRVDGRSLQNNRHRWTGAIVQRVFEDPLPRLLSEREINLLGGRDAKSAAALRIALLWDELLDKLQQVPTAALGLLDIANSGMVSNAEAIKSLEPLLAEAINRAASTLTDRDAWDFVGALTRKMWGQSMPAGSAAAGQLVEKLAERAPFGAISFLRQTDSKGAIVPLIPSIAAGLAKGADPVVERALLDAPEDILTRLVIHSGALSRRVVDDDALIERMGRILSSDDQELVDSAGNMVLPYLIDDRQLPVAKPIFNRMGSSELVAELSRLEEANGFKARGLSSMLIERAREVGCLSAIRDVLILSGASARRDSLIANSIEPTKADVDWLLNEKRLTKTAFSKLLVGVLEQASEEQFAEIFSDSKTSERILKLLPKNSIEILVRIAKQDSLPINVHVHVVDSLIPKVSETQKFDIAHRTMERCLCSRFDGDETQFLLMLLSIVGAKVNARWVASTGLGKGVKSDVVSRNLTVFDMAPLPVRERLVKSVDEIAYALQSRHEIDINEVAASACVKIMNDAGRKSQQTLLAVAGILMPSLLRAKNFPVSSIIVALFPPLYKELASSSDVPDFLKFVPFFDWDRCKTARRELVDAFMSSSWRPGDLALIAYECNDVSKILEHVSYSYKGSQYLSLIESDLGRLTLNGEKKVERIISEIRSKR</sequence>